<name>A0A286QHM8_9MONI</name>
<geneLocation type="chloroplast" evidence="10"/>
<comment type="catalytic activity">
    <reaction evidence="9">
        <text>K(+)(in) + H(+)(out) = K(+)(out) + H(+)(in)</text>
        <dbReference type="Rhea" id="RHEA:29467"/>
        <dbReference type="ChEBI" id="CHEBI:15378"/>
        <dbReference type="ChEBI" id="CHEBI:29103"/>
    </reaction>
</comment>
<evidence type="ECO:0000313" key="10">
    <source>
        <dbReference type="EMBL" id="APT66066.1"/>
    </source>
</evidence>
<keyword evidence="3 9" id="KW-0812">Transmembrane</keyword>
<keyword evidence="10" id="KW-0934">Plastid</keyword>
<proteinExistence type="inferred from homology"/>
<dbReference type="HAMAP" id="MF_01308">
    <property type="entry name" value="CemA_PxcA"/>
    <property type="match status" value="1"/>
</dbReference>
<keyword evidence="7 9" id="KW-0472">Membrane</keyword>
<dbReference type="InterPro" id="IPR004282">
    <property type="entry name" value="CemA"/>
</dbReference>
<keyword evidence="9" id="KW-1001">Plastid inner membrane</keyword>
<evidence type="ECO:0000256" key="2">
    <source>
        <dbReference type="ARBA" id="ARBA00022448"/>
    </source>
</evidence>
<evidence type="ECO:0000256" key="1">
    <source>
        <dbReference type="ARBA" id="ARBA00004141"/>
    </source>
</evidence>
<dbReference type="GO" id="GO:0015078">
    <property type="term" value="F:proton transmembrane transporter activity"/>
    <property type="evidence" value="ECO:0007669"/>
    <property type="project" value="UniProtKB-UniRule"/>
</dbReference>
<comment type="subcellular location">
    <subcellularLocation>
        <location evidence="1">Membrane</location>
        <topology evidence="1">Multi-pass membrane protein</topology>
    </subcellularLocation>
    <subcellularLocation>
        <location evidence="9">Plastid</location>
        <location evidence="9">Chloroplast inner membrane</location>
        <topology evidence="9">Multi-pass membrane protein</topology>
    </subcellularLocation>
</comment>
<evidence type="ECO:0000256" key="5">
    <source>
        <dbReference type="ARBA" id="ARBA00022989"/>
    </source>
</evidence>
<evidence type="ECO:0000256" key="6">
    <source>
        <dbReference type="ARBA" id="ARBA00023065"/>
    </source>
</evidence>
<evidence type="ECO:0000256" key="3">
    <source>
        <dbReference type="ARBA" id="ARBA00022692"/>
    </source>
</evidence>
<gene>
    <name evidence="9 10" type="primary">cemA</name>
</gene>
<comment type="similarity">
    <text evidence="8 9">Belongs to the CemA family.</text>
</comment>
<keyword evidence="4 9" id="KW-0375">Hydrogen ion transport</keyword>
<evidence type="ECO:0000256" key="7">
    <source>
        <dbReference type="ARBA" id="ARBA00023136"/>
    </source>
</evidence>
<dbReference type="PANTHER" id="PTHR33650:SF2">
    <property type="entry name" value="CHLOROPLAST ENVELOPE MEMBRANE PROTEIN"/>
    <property type="match status" value="1"/>
</dbReference>
<dbReference type="EMBL" id="KX258661">
    <property type="protein sequence ID" value="APT66066.1"/>
    <property type="molecule type" value="Genomic_DNA"/>
</dbReference>
<dbReference type="AlphaFoldDB" id="A0A286QHM8"/>
<sequence length="493" mass="56359">MKIDCWRLIRWFCETPHRSSDRAHKASKKIQLAKKKDLYQARVESAPGGFDLQSMMIYWSLLEHRTSVSIPSISKKLILFHRSQLSLVTNHYRTADGTNVSPRNKNINEEREYNPGIFMPHDLETSHLKSRYRGYKYGVDNRATYVQNRIDESAAADDSGTYNPRRHMVMNSKKYEQMNRKLVWIEAVLNDSVVIVKCAGASPHLPTTKDSNDITAHKLTNLLVSASAYEVTNLIPRSINRTPSKFGTELTSQSTPSVLHDFRLAKHQASASLKTIGCLIIFFFLIHAISKNEFAEPWIGQLWNTSELQVFFNPFQEERASNQFRRTEGLSWLDGMTRGSVGLRLRDCDIRTCDENIQSVIMYNKLNTQIVSCVVSDAISLATPILLLAVSRRRLAVLNPWIRELFHSSNDTIKAFSILLITDLCVGFHSPQGWEIVTGCFLEHLGFARDRYMISCFVSTFPVISDTVSKYWIFRHLNRASPSIVATYHTTNE</sequence>
<comment type="function">
    <text evidence="9">Contributes to K(+)/H(+) antiport activity by supporting proton efflux to control proton extrusion and homeostasis in chloroplasts in a light-dependent manner to modulate photosynthesis. Prevents excessive induction of non-photochemical quenching (NPQ) under continuous-light conditions. Indirectly promotes efficient inorganic carbon uptake into chloroplasts.</text>
</comment>
<protein>
    <recommendedName>
        <fullName evidence="9">Potassium/proton antiporter CemA</fullName>
    </recommendedName>
    <alternativeName>
        <fullName evidence="9">Chloroplast envelope membrane protein A</fullName>
        <shortName evidence="9">CemA</shortName>
    </alternativeName>
</protein>
<keyword evidence="10" id="KW-0150">Chloroplast</keyword>
<dbReference type="RefSeq" id="YP_009424132.1">
    <property type="nucleotide sequence ID" value="NC_035808.1"/>
</dbReference>
<keyword evidence="9" id="KW-0050">Antiport</keyword>
<dbReference type="GO" id="GO:0009706">
    <property type="term" value="C:chloroplast inner membrane"/>
    <property type="evidence" value="ECO:0007669"/>
    <property type="project" value="UniProtKB-SubCell"/>
</dbReference>
<keyword evidence="5 9" id="KW-1133">Transmembrane helix</keyword>
<keyword evidence="9" id="KW-0630">Potassium</keyword>
<reference evidence="10" key="1">
    <citation type="journal article" date="2017" name="Am. J. Bot.">
        <title>Plastome sequences of an ancient fern lineage reveal remarkable changes in gene content and architecture.</title>
        <authorList>
            <person name="Labiak P.H."/>
            <person name="Karol K.G."/>
        </authorList>
    </citation>
    <scope>NUCLEOTIDE SEQUENCE</scope>
</reference>
<keyword evidence="6 9" id="KW-0406">Ion transport</keyword>
<dbReference type="GO" id="GO:0006813">
    <property type="term" value="P:potassium ion transport"/>
    <property type="evidence" value="ECO:0007669"/>
    <property type="project" value="UniProtKB-UniRule"/>
</dbReference>
<keyword evidence="9" id="KW-0633">Potassium transport</keyword>
<dbReference type="GeneID" id="33944312"/>
<keyword evidence="2 9" id="KW-0813">Transport</keyword>
<evidence type="ECO:0000256" key="8">
    <source>
        <dbReference type="ARBA" id="ARBA00043980"/>
    </source>
</evidence>
<dbReference type="PANTHER" id="PTHR33650">
    <property type="entry name" value="CHLOROPLAST ENVELOPE MEMBRANE PROTEIN-RELATED"/>
    <property type="match status" value="1"/>
</dbReference>
<organism evidence="10">
    <name type="scientific">Schizaea pectinata</name>
    <dbReference type="NCBI Taxonomy" id="148576"/>
    <lineage>
        <taxon>Eukaryota</taxon>
        <taxon>Viridiplantae</taxon>
        <taxon>Streptophyta</taxon>
        <taxon>Embryophyta</taxon>
        <taxon>Tracheophyta</taxon>
        <taxon>Polypodiopsida</taxon>
        <taxon>Polypodiidae</taxon>
        <taxon>Schizaeales</taxon>
        <taxon>Schizaeaceae</taxon>
        <taxon>Schizaea</taxon>
    </lineage>
</organism>
<dbReference type="Pfam" id="PF03040">
    <property type="entry name" value="CemA"/>
    <property type="match status" value="1"/>
</dbReference>
<dbReference type="GO" id="GO:0015297">
    <property type="term" value="F:antiporter activity"/>
    <property type="evidence" value="ECO:0007669"/>
    <property type="project" value="UniProtKB-KW"/>
</dbReference>
<evidence type="ECO:0000256" key="4">
    <source>
        <dbReference type="ARBA" id="ARBA00022781"/>
    </source>
</evidence>
<evidence type="ECO:0000256" key="9">
    <source>
        <dbReference type="HAMAP-Rule" id="MF_01308"/>
    </source>
</evidence>
<accession>A0A286QHM8</accession>